<dbReference type="PANTHER" id="PTHR43045:SF1">
    <property type="entry name" value="SHIKIMATE TRANSPORTER"/>
    <property type="match status" value="1"/>
</dbReference>
<keyword evidence="10" id="KW-1185">Reference proteome</keyword>
<evidence type="ECO:0000256" key="5">
    <source>
        <dbReference type="ARBA" id="ARBA00022989"/>
    </source>
</evidence>
<feature type="transmembrane region" description="Helical" evidence="7">
    <location>
        <begin position="17"/>
        <end position="35"/>
    </location>
</feature>
<feature type="transmembrane region" description="Helical" evidence="7">
    <location>
        <begin position="431"/>
        <end position="451"/>
    </location>
</feature>
<feature type="domain" description="Major facilitator superfamily (MFS) profile" evidence="8">
    <location>
        <begin position="50"/>
        <end position="457"/>
    </location>
</feature>
<feature type="transmembrane region" description="Helical" evidence="7">
    <location>
        <begin position="335"/>
        <end position="356"/>
    </location>
</feature>
<comment type="caution">
    <text evidence="9">The sequence shown here is derived from an EMBL/GenBank/DDBJ whole genome shotgun (WGS) entry which is preliminary data.</text>
</comment>
<comment type="subcellular location">
    <subcellularLocation>
        <location evidence="1">Cell membrane</location>
        <topology evidence="1">Multi-pass membrane protein</topology>
    </subcellularLocation>
</comment>
<dbReference type="GO" id="GO:0005886">
    <property type="term" value="C:plasma membrane"/>
    <property type="evidence" value="ECO:0007669"/>
    <property type="project" value="UniProtKB-SubCell"/>
</dbReference>
<dbReference type="EMBL" id="BDLU01000003">
    <property type="protein sequence ID" value="GCE81963.1"/>
    <property type="molecule type" value="Genomic_DNA"/>
</dbReference>
<evidence type="ECO:0000256" key="6">
    <source>
        <dbReference type="ARBA" id="ARBA00023136"/>
    </source>
</evidence>
<sequence length="469" mass="49915">MRHLHDPISSTAACHPVLFLTGFFPDITALIPGVFSVERGLLRHFKVILPILASSIGNALQFYDFFLYGLASALVFGPSFFPLSNPILSTSGAFVGYAVGFVSRPLGGIVFGSVGDRYGRKTTLTWTLSLMGGATFLIGLLPTYQQAGIIAPIALITLRLIQGFAAGGEWSGGILMATENAPPKQQGFYGAWSQAGVGVGFILSSGLFFLFRAISGDQFLTWGWRLPFLVSIVVVVLGVVIRLKVGDTAEFARVAEKNGVQTPMTEVIRSYKTSVLAASTLILSEMIYVLMTTTVSLSYGAWLHVNESILIASVFVSMTADTVMMVIFGRLADLLGAPVVYGLGILCSAISIYPFFMSVGTGNPYVIMAAFVITNGIFHAAMIGTQPGLLTALFPVQVRSSGLALGQSIASVIVGFIPLISTAILYRTGSFNGVIVIFYAVSIISFCGLVLTCRKMSTFSVGTVKQTSC</sequence>
<feature type="transmembrane region" description="Helical" evidence="7">
    <location>
        <begin position="147"/>
        <end position="167"/>
    </location>
</feature>
<dbReference type="InterPro" id="IPR036259">
    <property type="entry name" value="MFS_trans_sf"/>
</dbReference>
<dbReference type="Pfam" id="PF00083">
    <property type="entry name" value="Sugar_tr"/>
    <property type="match status" value="1"/>
</dbReference>
<dbReference type="PROSITE" id="PS50850">
    <property type="entry name" value="MFS"/>
    <property type="match status" value="1"/>
</dbReference>
<evidence type="ECO:0000256" key="4">
    <source>
        <dbReference type="ARBA" id="ARBA00022692"/>
    </source>
</evidence>
<feature type="transmembrane region" description="Helical" evidence="7">
    <location>
        <begin position="403"/>
        <end position="425"/>
    </location>
</feature>
<evidence type="ECO:0000256" key="3">
    <source>
        <dbReference type="ARBA" id="ARBA00022475"/>
    </source>
</evidence>
<reference evidence="10" key="1">
    <citation type="submission" date="2017-01" db="EMBL/GenBank/DDBJ databases">
        <title>Komagataeibacter sp. MSKU9 whole genome sequencing project.</title>
        <authorList>
            <person name="Matsutani M."/>
            <person name="Naloka K."/>
            <person name="Theeragool G."/>
            <person name="Yakushi T."/>
            <person name="Matsushita K."/>
        </authorList>
    </citation>
    <scope>NUCLEOTIDE SEQUENCE [LARGE SCALE GENOMIC DNA]</scope>
    <source>
        <strain evidence="10">MSKU9</strain>
    </source>
</reference>
<keyword evidence="5 7" id="KW-1133">Transmembrane helix</keyword>
<dbReference type="SUPFAM" id="SSF103473">
    <property type="entry name" value="MFS general substrate transporter"/>
    <property type="match status" value="1"/>
</dbReference>
<evidence type="ECO:0000256" key="2">
    <source>
        <dbReference type="ARBA" id="ARBA00022448"/>
    </source>
</evidence>
<evidence type="ECO:0000313" key="10">
    <source>
        <dbReference type="Proteomes" id="UP000315095"/>
    </source>
</evidence>
<feature type="transmembrane region" description="Helical" evidence="7">
    <location>
        <begin position="362"/>
        <end position="382"/>
    </location>
</feature>
<feature type="transmembrane region" description="Helical" evidence="7">
    <location>
        <begin position="222"/>
        <end position="243"/>
    </location>
</feature>
<evidence type="ECO:0000256" key="1">
    <source>
        <dbReference type="ARBA" id="ARBA00004651"/>
    </source>
</evidence>
<dbReference type="AlphaFoldDB" id="A0A4P5NKS5"/>
<dbReference type="PANTHER" id="PTHR43045">
    <property type="entry name" value="SHIKIMATE TRANSPORTER"/>
    <property type="match status" value="1"/>
</dbReference>
<organism evidence="9 10">
    <name type="scientific">Komagataeibacter diospyri</name>
    <dbReference type="NCBI Taxonomy" id="1932662"/>
    <lineage>
        <taxon>Bacteria</taxon>
        <taxon>Pseudomonadati</taxon>
        <taxon>Pseudomonadota</taxon>
        <taxon>Alphaproteobacteria</taxon>
        <taxon>Acetobacterales</taxon>
        <taxon>Acetobacteraceae</taxon>
        <taxon>Komagataeibacter</taxon>
    </lineage>
</organism>
<dbReference type="GO" id="GO:0022857">
    <property type="term" value="F:transmembrane transporter activity"/>
    <property type="evidence" value="ECO:0007669"/>
    <property type="project" value="InterPro"/>
</dbReference>
<feature type="transmembrane region" description="Helical" evidence="7">
    <location>
        <begin position="188"/>
        <end position="210"/>
    </location>
</feature>
<dbReference type="InterPro" id="IPR005828">
    <property type="entry name" value="MFS_sugar_transport-like"/>
</dbReference>
<feature type="transmembrane region" description="Helical" evidence="7">
    <location>
        <begin position="91"/>
        <end position="111"/>
    </location>
</feature>
<dbReference type="InterPro" id="IPR020846">
    <property type="entry name" value="MFS_dom"/>
</dbReference>
<keyword evidence="2" id="KW-0813">Transport</keyword>
<feature type="transmembrane region" description="Helical" evidence="7">
    <location>
        <begin position="308"/>
        <end position="328"/>
    </location>
</feature>
<proteinExistence type="predicted"/>
<evidence type="ECO:0000313" key="9">
    <source>
        <dbReference type="EMBL" id="GCE81963.1"/>
    </source>
</evidence>
<dbReference type="Proteomes" id="UP000315095">
    <property type="component" value="Unassembled WGS sequence"/>
</dbReference>
<accession>A0A4P5NKS5</accession>
<name>A0A4P5NKS5_9PROT</name>
<keyword evidence="6 7" id="KW-0472">Membrane</keyword>
<keyword evidence="3" id="KW-1003">Cell membrane</keyword>
<evidence type="ECO:0000259" key="8">
    <source>
        <dbReference type="PROSITE" id="PS50850"/>
    </source>
</evidence>
<feature type="transmembrane region" description="Helical" evidence="7">
    <location>
        <begin position="275"/>
        <end position="302"/>
    </location>
</feature>
<keyword evidence="4 7" id="KW-0812">Transmembrane</keyword>
<dbReference type="Gene3D" id="1.20.1250.20">
    <property type="entry name" value="MFS general substrate transporter like domains"/>
    <property type="match status" value="2"/>
</dbReference>
<gene>
    <name evidence="9" type="ORF">MSKU9_0104</name>
</gene>
<protein>
    <submittedName>
        <fullName evidence="9">Major facilitator family transporter</fullName>
    </submittedName>
</protein>
<evidence type="ECO:0000256" key="7">
    <source>
        <dbReference type="SAM" id="Phobius"/>
    </source>
</evidence>